<gene>
    <name evidence="1" type="ORF">DY000_02049801</name>
</gene>
<dbReference type="EMBL" id="QGKV02000297">
    <property type="protein sequence ID" value="KAF3607617.1"/>
    <property type="molecule type" value="Genomic_DNA"/>
</dbReference>
<protein>
    <submittedName>
        <fullName evidence="1">Uncharacterized protein</fullName>
    </submittedName>
</protein>
<name>A0ABQ7EVF7_BRACR</name>
<reference evidence="1 2" key="1">
    <citation type="journal article" date="2020" name="BMC Genomics">
        <title>Intraspecific diversification of the crop wild relative Brassica cretica Lam. using demographic model selection.</title>
        <authorList>
            <person name="Kioukis A."/>
            <person name="Michalopoulou V.A."/>
            <person name="Briers L."/>
            <person name="Pirintsos S."/>
            <person name="Studholme D.J."/>
            <person name="Pavlidis P."/>
            <person name="Sarris P.F."/>
        </authorList>
    </citation>
    <scope>NUCLEOTIDE SEQUENCE [LARGE SCALE GENOMIC DNA]</scope>
    <source>
        <strain evidence="2">cv. PFS-1207/04</strain>
    </source>
</reference>
<organism evidence="1 2">
    <name type="scientific">Brassica cretica</name>
    <name type="common">Mustard</name>
    <dbReference type="NCBI Taxonomy" id="69181"/>
    <lineage>
        <taxon>Eukaryota</taxon>
        <taxon>Viridiplantae</taxon>
        <taxon>Streptophyta</taxon>
        <taxon>Embryophyta</taxon>
        <taxon>Tracheophyta</taxon>
        <taxon>Spermatophyta</taxon>
        <taxon>Magnoliopsida</taxon>
        <taxon>eudicotyledons</taxon>
        <taxon>Gunneridae</taxon>
        <taxon>Pentapetalae</taxon>
        <taxon>rosids</taxon>
        <taxon>malvids</taxon>
        <taxon>Brassicales</taxon>
        <taxon>Brassicaceae</taxon>
        <taxon>Brassiceae</taxon>
        <taxon>Brassica</taxon>
    </lineage>
</organism>
<sequence length="84" mass="10125">MDTKPPICVESTYWWIVTSDGRKTFVGTGRNSDIYGRRWCSAFGFKFFAIPGSVRESYRDRDFLQDYVYYLKEIKDYRIKRKEL</sequence>
<accession>A0ABQ7EVF7</accession>
<proteinExistence type="predicted"/>
<dbReference type="Proteomes" id="UP000266723">
    <property type="component" value="Unassembled WGS sequence"/>
</dbReference>
<comment type="caution">
    <text evidence="1">The sequence shown here is derived from an EMBL/GenBank/DDBJ whole genome shotgun (WGS) entry which is preliminary data.</text>
</comment>
<evidence type="ECO:0000313" key="1">
    <source>
        <dbReference type="EMBL" id="KAF3607617.1"/>
    </source>
</evidence>
<evidence type="ECO:0000313" key="2">
    <source>
        <dbReference type="Proteomes" id="UP000266723"/>
    </source>
</evidence>
<keyword evidence="2" id="KW-1185">Reference proteome</keyword>